<feature type="domain" description="TerB N-terminal" evidence="1">
    <location>
        <begin position="114"/>
        <end position="294"/>
    </location>
</feature>
<dbReference type="Proteomes" id="UP001165962">
    <property type="component" value="Unassembled WGS sequence"/>
</dbReference>
<gene>
    <name evidence="3" type="ORF">G9U52_37820</name>
</gene>
<dbReference type="Pfam" id="PF15615">
    <property type="entry name" value="TerB_C"/>
    <property type="match status" value="1"/>
</dbReference>
<dbReference type="InterPro" id="IPR028932">
    <property type="entry name" value="TerB-C"/>
</dbReference>
<organism evidence="3 4">
    <name type="scientific">Paenibacillus agricola</name>
    <dbReference type="NCBI Taxonomy" id="2716264"/>
    <lineage>
        <taxon>Bacteria</taxon>
        <taxon>Bacillati</taxon>
        <taxon>Bacillota</taxon>
        <taxon>Bacilli</taxon>
        <taxon>Bacillales</taxon>
        <taxon>Paenibacillaceae</taxon>
        <taxon>Paenibacillus</taxon>
    </lineage>
</organism>
<proteinExistence type="predicted"/>
<keyword evidence="4" id="KW-1185">Reference proteome</keyword>
<feature type="domain" description="TerB-C" evidence="2">
    <location>
        <begin position="418"/>
        <end position="558"/>
    </location>
</feature>
<dbReference type="InterPro" id="IPR025266">
    <property type="entry name" value="TerB_N"/>
</dbReference>
<dbReference type="EMBL" id="JAAOIW010000037">
    <property type="protein sequence ID" value="NHN35457.1"/>
    <property type="molecule type" value="Genomic_DNA"/>
</dbReference>
<dbReference type="RefSeq" id="WP_207953461.1">
    <property type="nucleotide sequence ID" value="NZ_JAAOIW010000037.1"/>
</dbReference>
<name>A0ABX0JK15_9BACL</name>
<evidence type="ECO:0000259" key="2">
    <source>
        <dbReference type="Pfam" id="PF15615"/>
    </source>
</evidence>
<comment type="caution">
    <text evidence="3">The sequence shown here is derived from an EMBL/GenBank/DDBJ whole genome shotgun (WGS) entry which is preliminary data.</text>
</comment>
<evidence type="ECO:0000259" key="1">
    <source>
        <dbReference type="Pfam" id="PF13208"/>
    </source>
</evidence>
<dbReference type="Pfam" id="PF13208">
    <property type="entry name" value="TerB_N"/>
    <property type="match status" value="1"/>
</dbReference>
<protein>
    <recommendedName>
        <fullName evidence="5">TerB-C domain-containing protein</fullName>
    </recommendedName>
</protein>
<evidence type="ECO:0000313" key="3">
    <source>
        <dbReference type="EMBL" id="NHN35457.1"/>
    </source>
</evidence>
<evidence type="ECO:0000313" key="4">
    <source>
        <dbReference type="Proteomes" id="UP001165962"/>
    </source>
</evidence>
<sequence>MTKSTDTLIYRVLSKIKARLRLSLFSSEDYLNQDAVKWTHLTLLGLQDRTHQRYAIFDPLEYSNELPAPYWMSVDNRMKSNPIQFTDYDLDEESPGVHIPQRDPSAQSTTDSLSFNINSRGRSFVDEAKRRAQVEGQPVPFVPFNSYGPTYNDMTQPQLNWYYYWRSEVRSNRYPETDLSYIYVYVFELINGIGWTRPESGYKLFNKISIAYGNQYAQLNEYLIDWISDFVLIHSLNIPLISILTRSQSLLSGELINVELMRLLKEKPSQISLDMLLHLSDYDMQRNKFYQDFGKLDLEFYVPRVVALVDAYLFKTYGLKLIEMFPPQELVTERQLFRSAIYDDTLYGKTISVPTVQLLNHGPLRGYLTQVFKYTENKLRDLRKFKIRLRGITLDQELERLIDRYLDNEFSQKVNVLPKITIDAEKLAVLQNDTEHVRSLLTIAEQEFNQESDSTNVDIPDVPLVVAKQPEIVLQNDRSSKISWDTSNLNEEWSLFASSLDSCQLEALYALKSPAPESELNAVANAYGTMPALIIDDINNVAMEAIGDLIIDGERIFEEYLNNLDNLKG</sequence>
<evidence type="ECO:0008006" key="5">
    <source>
        <dbReference type="Google" id="ProtNLM"/>
    </source>
</evidence>
<accession>A0ABX0JK15</accession>
<reference evidence="3" key="1">
    <citation type="submission" date="2020-03" db="EMBL/GenBank/DDBJ databases">
        <title>Draft sequencing of Paenibacilllus sp. S3N08.</title>
        <authorList>
            <person name="Kim D.-U."/>
        </authorList>
    </citation>
    <scope>NUCLEOTIDE SEQUENCE</scope>
    <source>
        <strain evidence="3">S3N08</strain>
    </source>
</reference>